<dbReference type="AlphaFoldDB" id="A0A919IHY6"/>
<dbReference type="RefSeq" id="WP_203742635.1">
    <property type="nucleotide sequence ID" value="NZ_BAAAUC010000043.1"/>
</dbReference>
<accession>A0A919IHY6</accession>
<protein>
    <submittedName>
        <fullName evidence="2">Uncharacterized protein</fullName>
    </submittedName>
</protein>
<dbReference type="Proteomes" id="UP000619479">
    <property type="component" value="Unassembled WGS sequence"/>
</dbReference>
<reference evidence="2" key="1">
    <citation type="submission" date="2021-01" db="EMBL/GenBank/DDBJ databases">
        <title>Whole genome shotgun sequence of Actinoplanes cyaneus NBRC 14990.</title>
        <authorList>
            <person name="Komaki H."/>
            <person name="Tamura T."/>
        </authorList>
    </citation>
    <scope>NUCLEOTIDE SEQUENCE</scope>
    <source>
        <strain evidence="2">NBRC 14990</strain>
    </source>
</reference>
<feature type="transmembrane region" description="Helical" evidence="1">
    <location>
        <begin position="120"/>
        <end position="144"/>
    </location>
</feature>
<proteinExistence type="predicted"/>
<evidence type="ECO:0000313" key="3">
    <source>
        <dbReference type="Proteomes" id="UP000619479"/>
    </source>
</evidence>
<sequence length="359" mass="38811">MARRSDADAGASLIGMGLVASCLFSLVATVIAVPIGILCAPAFAIYLLVKDLSAGTPQHLGWWGLALLSPLVAAALIWLSSPKQGWLRGRPSECPEDVYRTPEALAAVRLRRRRALLEAYAGRSGLLLASMTVVMLGTLLYADLSGTMHVGVTEQVSGIAVLVLFAPPTLVMATLLIGFRVHDRQPYQEPVTADVVRAAAVHAEEMASRLRADTARMESIAEQVDAVLSGARVHVGFVALCDLHFESFNCADRMHEQYRSAQSSARLLSDILARCQAQCARPQGRREQHDPALDSAGSILARSVGPLNDLTTYGLDRVRTLNSRTAGLKHSIRDNCGDRGYRWYEALEERKAEARGAAV</sequence>
<evidence type="ECO:0000256" key="1">
    <source>
        <dbReference type="SAM" id="Phobius"/>
    </source>
</evidence>
<dbReference type="PROSITE" id="PS51257">
    <property type="entry name" value="PROKAR_LIPOPROTEIN"/>
    <property type="match status" value="1"/>
</dbReference>
<feature type="transmembrane region" description="Helical" evidence="1">
    <location>
        <begin position="21"/>
        <end position="48"/>
    </location>
</feature>
<keyword evidence="1" id="KW-1133">Transmembrane helix</keyword>
<organism evidence="2 3">
    <name type="scientific">Actinoplanes cyaneus</name>
    <dbReference type="NCBI Taxonomy" id="52696"/>
    <lineage>
        <taxon>Bacteria</taxon>
        <taxon>Bacillati</taxon>
        <taxon>Actinomycetota</taxon>
        <taxon>Actinomycetes</taxon>
        <taxon>Micromonosporales</taxon>
        <taxon>Micromonosporaceae</taxon>
        <taxon>Actinoplanes</taxon>
    </lineage>
</organism>
<keyword evidence="1" id="KW-0472">Membrane</keyword>
<keyword evidence="3" id="KW-1185">Reference proteome</keyword>
<feature type="transmembrane region" description="Helical" evidence="1">
    <location>
        <begin position="156"/>
        <end position="179"/>
    </location>
</feature>
<evidence type="ECO:0000313" key="2">
    <source>
        <dbReference type="EMBL" id="GID66144.1"/>
    </source>
</evidence>
<comment type="caution">
    <text evidence="2">The sequence shown here is derived from an EMBL/GenBank/DDBJ whole genome shotgun (WGS) entry which is preliminary data.</text>
</comment>
<feature type="transmembrane region" description="Helical" evidence="1">
    <location>
        <begin position="60"/>
        <end position="80"/>
    </location>
</feature>
<dbReference type="EMBL" id="BOMH01000030">
    <property type="protein sequence ID" value="GID66144.1"/>
    <property type="molecule type" value="Genomic_DNA"/>
</dbReference>
<keyword evidence="1" id="KW-0812">Transmembrane</keyword>
<name>A0A919IHY6_9ACTN</name>
<gene>
    <name evidence="2" type="ORF">Acy02nite_40250</name>
</gene>